<sequence>MIGDRIMNKVLINSNIHDGAASIAKPSTPKFTETTEFKEALAYVETMVSKGGKPVPADADGWDALVEMKYAL</sequence>
<evidence type="ECO:0000313" key="3">
    <source>
        <dbReference type="EMBL" id="RHA89243.1"/>
    </source>
</evidence>
<name>A0AA92TNQ4_9BACT</name>
<dbReference type="Proteomes" id="UP000284990">
    <property type="component" value="Unassembled WGS sequence"/>
</dbReference>
<dbReference type="Proteomes" id="UP000286113">
    <property type="component" value="Unassembled WGS sequence"/>
</dbReference>
<protein>
    <submittedName>
        <fullName evidence="1">Uncharacterized protein</fullName>
    </submittedName>
</protein>
<dbReference type="EMBL" id="QSAV01000010">
    <property type="protein sequence ID" value="RGW81222.1"/>
    <property type="molecule type" value="Genomic_DNA"/>
</dbReference>
<organism evidence="1 6">
    <name type="scientific">Segatella copri</name>
    <dbReference type="NCBI Taxonomy" id="165179"/>
    <lineage>
        <taxon>Bacteria</taxon>
        <taxon>Pseudomonadati</taxon>
        <taxon>Bacteroidota</taxon>
        <taxon>Bacteroidia</taxon>
        <taxon>Bacteroidales</taxon>
        <taxon>Prevotellaceae</taxon>
        <taxon>Segatella</taxon>
    </lineage>
</organism>
<proteinExistence type="predicted"/>
<evidence type="ECO:0000313" key="4">
    <source>
        <dbReference type="Proteomes" id="UP000284990"/>
    </source>
</evidence>
<reference evidence="4 5" key="1">
    <citation type="submission" date="2018-08" db="EMBL/GenBank/DDBJ databases">
        <title>A genome reference for cultivated species of the human gut microbiota.</title>
        <authorList>
            <person name="Zou Y."/>
            <person name="Xue W."/>
            <person name="Luo G."/>
        </authorList>
    </citation>
    <scope>NUCLEOTIDE SEQUENCE [LARGE SCALE GENOMIC DNA]</scope>
    <source>
        <strain evidence="2 5">AF10-17</strain>
        <strain evidence="1 6">AF22-1</strain>
        <strain evidence="3 4">AM42-23AC</strain>
    </source>
</reference>
<evidence type="ECO:0000313" key="1">
    <source>
        <dbReference type="EMBL" id="RGS48915.1"/>
    </source>
</evidence>
<dbReference type="EMBL" id="QRVN01000001">
    <property type="protein sequence ID" value="RGS48915.1"/>
    <property type="molecule type" value="Genomic_DNA"/>
</dbReference>
<evidence type="ECO:0000313" key="5">
    <source>
        <dbReference type="Proteomes" id="UP000285776"/>
    </source>
</evidence>
<comment type="caution">
    <text evidence="1">The sequence shown here is derived from an EMBL/GenBank/DDBJ whole genome shotgun (WGS) entry which is preliminary data.</text>
</comment>
<dbReference type="Proteomes" id="UP000285776">
    <property type="component" value="Unassembled WGS sequence"/>
</dbReference>
<accession>A0AA92TNQ4</accession>
<evidence type="ECO:0000313" key="6">
    <source>
        <dbReference type="Proteomes" id="UP000286113"/>
    </source>
</evidence>
<evidence type="ECO:0000313" key="2">
    <source>
        <dbReference type="EMBL" id="RGW81222.1"/>
    </source>
</evidence>
<gene>
    <name evidence="3" type="ORF">DW916_01650</name>
    <name evidence="2" type="ORF">DWV53_04160</name>
    <name evidence="1" type="ORF">DWX90_00100</name>
</gene>
<dbReference type="EMBL" id="QSFW01000002">
    <property type="protein sequence ID" value="RHA89243.1"/>
    <property type="molecule type" value="Genomic_DNA"/>
</dbReference>
<dbReference type="AlphaFoldDB" id="A0AA92TNQ4"/>